<dbReference type="CDD" id="cd17320">
    <property type="entry name" value="MFS_MdfA_MDR_like"/>
    <property type="match status" value="1"/>
</dbReference>
<dbReference type="EMBL" id="OANT01000004">
    <property type="protein sequence ID" value="SNX44883.1"/>
    <property type="molecule type" value="Genomic_DNA"/>
</dbReference>
<feature type="domain" description="Major facilitator superfamily (MFS) profile" evidence="9">
    <location>
        <begin position="17"/>
        <end position="405"/>
    </location>
</feature>
<dbReference type="InterPro" id="IPR004812">
    <property type="entry name" value="Efflux_drug-R_Bcr/CmlA"/>
</dbReference>
<feature type="transmembrane region" description="Helical" evidence="8">
    <location>
        <begin position="144"/>
        <end position="169"/>
    </location>
</feature>
<evidence type="ECO:0000313" key="11">
    <source>
        <dbReference type="Proteomes" id="UP000219042"/>
    </source>
</evidence>
<feature type="transmembrane region" description="Helical" evidence="8">
    <location>
        <begin position="111"/>
        <end position="132"/>
    </location>
</feature>
<keyword evidence="7 8" id="KW-0472">Membrane</keyword>
<dbReference type="GO" id="GO:0015385">
    <property type="term" value="F:sodium:proton antiporter activity"/>
    <property type="evidence" value="ECO:0007669"/>
    <property type="project" value="TreeGrafter"/>
</dbReference>
<dbReference type="PANTHER" id="PTHR23502">
    <property type="entry name" value="MAJOR FACILITATOR SUPERFAMILY"/>
    <property type="match status" value="1"/>
</dbReference>
<evidence type="ECO:0000256" key="1">
    <source>
        <dbReference type="ARBA" id="ARBA00004651"/>
    </source>
</evidence>
<dbReference type="InterPro" id="IPR011701">
    <property type="entry name" value="MFS"/>
</dbReference>
<protein>
    <recommendedName>
        <fullName evidence="8">Bcr/CflA family efflux transporter</fullName>
    </recommendedName>
</protein>
<feature type="transmembrane region" description="Helical" evidence="8">
    <location>
        <begin position="318"/>
        <end position="342"/>
    </location>
</feature>
<dbReference type="NCBIfam" id="TIGR00710">
    <property type="entry name" value="efflux_Bcr_CflA"/>
    <property type="match status" value="1"/>
</dbReference>
<keyword evidence="4" id="KW-1003">Cell membrane</keyword>
<dbReference type="GO" id="GO:0042910">
    <property type="term" value="F:xenobiotic transmembrane transporter activity"/>
    <property type="evidence" value="ECO:0007669"/>
    <property type="project" value="InterPro"/>
</dbReference>
<evidence type="ECO:0000256" key="4">
    <source>
        <dbReference type="ARBA" id="ARBA00022475"/>
    </source>
</evidence>
<feature type="transmembrane region" description="Helical" evidence="8">
    <location>
        <begin position="349"/>
        <end position="372"/>
    </location>
</feature>
<reference evidence="11" key="1">
    <citation type="submission" date="2016-09" db="EMBL/GenBank/DDBJ databases">
        <authorList>
            <person name="Varghese N."/>
            <person name="Submissions S."/>
        </authorList>
    </citation>
    <scope>NUCLEOTIDE SEQUENCE [LARGE SCALE GENOMIC DNA]</scope>
    <source>
        <strain evidence="11">ANC 4466</strain>
    </source>
</reference>
<dbReference type="InterPro" id="IPR001958">
    <property type="entry name" value="Tet-R_TetA/multi-R_MdtG-like"/>
</dbReference>
<dbReference type="InterPro" id="IPR036259">
    <property type="entry name" value="MFS_trans_sf"/>
</dbReference>
<evidence type="ECO:0000256" key="6">
    <source>
        <dbReference type="ARBA" id="ARBA00022989"/>
    </source>
</evidence>
<feature type="transmembrane region" description="Helical" evidence="8">
    <location>
        <begin position="290"/>
        <end position="312"/>
    </location>
</feature>
<dbReference type="PRINTS" id="PR01035">
    <property type="entry name" value="TCRTETA"/>
</dbReference>
<feature type="transmembrane region" description="Helical" evidence="8">
    <location>
        <begin position="229"/>
        <end position="248"/>
    </location>
</feature>
<gene>
    <name evidence="10" type="ORF">SAMN05421731_104248</name>
</gene>
<evidence type="ECO:0000259" key="9">
    <source>
        <dbReference type="PROSITE" id="PS50850"/>
    </source>
</evidence>
<feature type="transmembrane region" description="Helical" evidence="8">
    <location>
        <begin position="260"/>
        <end position="278"/>
    </location>
</feature>
<evidence type="ECO:0000313" key="10">
    <source>
        <dbReference type="EMBL" id="SNX44883.1"/>
    </source>
</evidence>
<proteinExistence type="inferred from homology"/>
<keyword evidence="6 8" id="KW-1133">Transmembrane helix</keyword>
<dbReference type="GO" id="GO:1990961">
    <property type="term" value="P:xenobiotic detoxification by transmembrane export across the plasma membrane"/>
    <property type="evidence" value="ECO:0007669"/>
    <property type="project" value="InterPro"/>
</dbReference>
<feature type="transmembrane region" description="Helical" evidence="8">
    <location>
        <begin position="20"/>
        <end position="40"/>
    </location>
</feature>
<name>A0A240E9G8_9GAMM</name>
<evidence type="ECO:0000256" key="8">
    <source>
        <dbReference type="RuleBase" id="RU365088"/>
    </source>
</evidence>
<feature type="transmembrane region" description="Helical" evidence="8">
    <location>
        <begin position="86"/>
        <end position="105"/>
    </location>
</feature>
<comment type="subcellular location">
    <subcellularLocation>
        <location evidence="8">Cell inner membrane</location>
        <topology evidence="8">Multi-pass membrane protein</topology>
    </subcellularLocation>
    <subcellularLocation>
        <location evidence="1">Cell membrane</location>
        <topology evidence="1">Multi-pass membrane protein</topology>
    </subcellularLocation>
</comment>
<dbReference type="Pfam" id="PF07690">
    <property type="entry name" value="MFS_1"/>
    <property type="match status" value="1"/>
</dbReference>
<feature type="transmembrane region" description="Helical" evidence="8">
    <location>
        <begin position="378"/>
        <end position="400"/>
    </location>
</feature>
<dbReference type="PROSITE" id="PS50850">
    <property type="entry name" value="MFS"/>
    <property type="match status" value="1"/>
</dbReference>
<keyword evidence="8" id="KW-0997">Cell inner membrane</keyword>
<dbReference type="InterPro" id="IPR020846">
    <property type="entry name" value="MFS_dom"/>
</dbReference>
<comment type="similarity">
    <text evidence="2 8">Belongs to the major facilitator superfamily. Bcr/CmlA family.</text>
</comment>
<keyword evidence="11" id="KW-1185">Reference proteome</keyword>
<dbReference type="SUPFAM" id="SSF103473">
    <property type="entry name" value="MFS general substrate transporter"/>
    <property type="match status" value="1"/>
</dbReference>
<feature type="transmembrane region" description="Helical" evidence="8">
    <location>
        <begin position="175"/>
        <end position="194"/>
    </location>
</feature>
<evidence type="ECO:0000256" key="5">
    <source>
        <dbReference type="ARBA" id="ARBA00022692"/>
    </source>
</evidence>
<dbReference type="AlphaFoldDB" id="A0A240E9G8"/>
<evidence type="ECO:0000256" key="7">
    <source>
        <dbReference type="ARBA" id="ARBA00023136"/>
    </source>
</evidence>
<dbReference type="Proteomes" id="UP000219042">
    <property type="component" value="Unassembled WGS sequence"/>
</dbReference>
<dbReference type="PANTHER" id="PTHR23502:SF132">
    <property type="entry name" value="POLYAMINE TRANSPORTER 2-RELATED"/>
    <property type="match status" value="1"/>
</dbReference>
<organism evidence="10 11">
    <name type="scientific">Acinetobacter puyangensis</name>
    <dbReference type="NCBI Taxonomy" id="1096779"/>
    <lineage>
        <taxon>Bacteria</taxon>
        <taxon>Pseudomonadati</taxon>
        <taxon>Pseudomonadota</taxon>
        <taxon>Gammaproteobacteria</taxon>
        <taxon>Moraxellales</taxon>
        <taxon>Moraxellaceae</taxon>
        <taxon>Acinetobacter</taxon>
    </lineage>
</organism>
<evidence type="ECO:0000256" key="3">
    <source>
        <dbReference type="ARBA" id="ARBA00022448"/>
    </source>
</evidence>
<dbReference type="GO" id="GO:0005886">
    <property type="term" value="C:plasma membrane"/>
    <property type="evidence" value="ECO:0007669"/>
    <property type="project" value="UniProtKB-SubCell"/>
</dbReference>
<dbReference type="Gene3D" id="1.20.1720.10">
    <property type="entry name" value="Multidrug resistance protein D"/>
    <property type="match status" value="1"/>
</dbReference>
<sequence>MQKKMSTSSFTQTRQYSLQWIALLGLLTALGPLSIDMYLPALPSMAKDFQTTTASISSSVPAYFLGLAIGQLIYGALSDRIGRKKPLYIGLIIYIAASFLCAIAQTEWSLIVFRVLQALGGCVGVVIARAAIRDCFDVNTSAQALAHMAMILGIAPIIAPMIGTVIISFFSWHSIFILLAVVGSLALLCVHLLFQETLPVERRLHLTSKQLMIMYGSVLQDFSFRTPMLAMSLFSGMMFCYITAASALFIEHYHFSQQQFALAFGMNAFGIMLFSFLNSKIVRKVGPLPLLQFGGTLQFVGAIIVAGAAFYFPENIQWVLIGLFIVVASIGLTGPNATALALSRQKQRAGVASALLGSIQFAIGLLAGVILYHLNGGILQNIAITMLIYGALGLICVYILRIRTKKAA</sequence>
<dbReference type="FunFam" id="1.20.1720.10:FF:000005">
    <property type="entry name" value="Bcr/CflA family efflux transporter"/>
    <property type="match status" value="1"/>
</dbReference>
<feature type="transmembrane region" description="Helical" evidence="8">
    <location>
        <begin position="60"/>
        <end position="77"/>
    </location>
</feature>
<keyword evidence="3 8" id="KW-0813">Transport</keyword>
<accession>A0A240E9G8</accession>
<keyword evidence="5 8" id="KW-0812">Transmembrane</keyword>
<evidence type="ECO:0000256" key="2">
    <source>
        <dbReference type="ARBA" id="ARBA00006236"/>
    </source>
</evidence>